<organism evidence="1 2">
    <name type="scientific">Gordonia mangrovi</name>
    <dbReference type="NCBI Taxonomy" id="2665643"/>
    <lineage>
        <taxon>Bacteria</taxon>
        <taxon>Bacillati</taxon>
        <taxon>Actinomycetota</taxon>
        <taxon>Actinomycetes</taxon>
        <taxon>Mycobacteriales</taxon>
        <taxon>Gordoniaceae</taxon>
        <taxon>Gordonia</taxon>
    </lineage>
</organism>
<name>A0A6L7GVM8_9ACTN</name>
<reference evidence="1 2" key="1">
    <citation type="submission" date="2019-11" db="EMBL/GenBank/DDBJ databases">
        <title>Gordonia sp. nov., a novel actinobacterium isolated from mangrove soil in Hainan.</title>
        <authorList>
            <person name="Huang X."/>
            <person name="Xie Y."/>
            <person name="Chu X."/>
            <person name="Xiao K."/>
        </authorList>
    </citation>
    <scope>NUCLEOTIDE SEQUENCE [LARGE SCALE GENOMIC DNA]</scope>
    <source>
        <strain evidence="1 2">HNM0687</strain>
    </source>
</reference>
<sequence length="58" mass="6540">MDEVPTHAHHADDGGALPWPAFDEQVRATLVVDAADRIVDDLDRDIRRAWGDEVLSFR</sequence>
<evidence type="ECO:0000313" key="1">
    <source>
        <dbReference type="EMBL" id="MXP23960.1"/>
    </source>
</evidence>
<dbReference type="AlphaFoldDB" id="A0A6L7GVM8"/>
<accession>A0A6L7GVM8</accession>
<gene>
    <name evidence="1" type="ORF">GIY30_21715</name>
</gene>
<dbReference type="Proteomes" id="UP000475545">
    <property type="component" value="Unassembled WGS sequence"/>
</dbReference>
<dbReference type="RefSeq" id="WP_202399055.1">
    <property type="nucleotide sequence ID" value="NZ_CP102850.1"/>
</dbReference>
<dbReference type="EMBL" id="WMBR01000007">
    <property type="protein sequence ID" value="MXP23960.1"/>
    <property type="molecule type" value="Genomic_DNA"/>
</dbReference>
<protein>
    <submittedName>
        <fullName evidence="1">Uncharacterized protein</fullName>
    </submittedName>
</protein>
<keyword evidence="2" id="KW-1185">Reference proteome</keyword>
<comment type="caution">
    <text evidence="1">The sequence shown here is derived from an EMBL/GenBank/DDBJ whole genome shotgun (WGS) entry which is preliminary data.</text>
</comment>
<proteinExistence type="predicted"/>
<evidence type="ECO:0000313" key="2">
    <source>
        <dbReference type="Proteomes" id="UP000475545"/>
    </source>
</evidence>